<proteinExistence type="predicted"/>
<organism evidence="2 3">
    <name type="scientific">Paramecium primaurelia</name>
    <dbReference type="NCBI Taxonomy" id="5886"/>
    <lineage>
        <taxon>Eukaryota</taxon>
        <taxon>Sar</taxon>
        <taxon>Alveolata</taxon>
        <taxon>Ciliophora</taxon>
        <taxon>Intramacronucleata</taxon>
        <taxon>Oligohymenophorea</taxon>
        <taxon>Peniculida</taxon>
        <taxon>Parameciidae</taxon>
        <taxon>Paramecium</taxon>
    </lineage>
</organism>
<evidence type="ECO:0000313" key="2">
    <source>
        <dbReference type="EMBL" id="CAD8112901.1"/>
    </source>
</evidence>
<dbReference type="EMBL" id="CAJJDM010000158">
    <property type="protein sequence ID" value="CAD8112901.1"/>
    <property type="molecule type" value="Genomic_DNA"/>
</dbReference>
<evidence type="ECO:0000256" key="1">
    <source>
        <dbReference type="SAM" id="MobiDB-lite"/>
    </source>
</evidence>
<dbReference type="Proteomes" id="UP000688137">
    <property type="component" value="Unassembled WGS sequence"/>
</dbReference>
<feature type="compositionally biased region" description="Polar residues" evidence="1">
    <location>
        <begin position="243"/>
        <end position="265"/>
    </location>
</feature>
<keyword evidence="3" id="KW-1185">Reference proteome</keyword>
<feature type="compositionally biased region" description="Low complexity" evidence="1">
    <location>
        <begin position="225"/>
        <end position="239"/>
    </location>
</feature>
<feature type="compositionally biased region" description="Basic and acidic residues" evidence="1">
    <location>
        <begin position="203"/>
        <end position="221"/>
    </location>
</feature>
<reference evidence="2" key="1">
    <citation type="submission" date="2021-01" db="EMBL/GenBank/DDBJ databases">
        <authorList>
            <consortium name="Genoscope - CEA"/>
            <person name="William W."/>
        </authorList>
    </citation>
    <scope>NUCLEOTIDE SEQUENCE</scope>
</reference>
<evidence type="ECO:0000313" key="3">
    <source>
        <dbReference type="Proteomes" id="UP000688137"/>
    </source>
</evidence>
<dbReference type="OMA" id="ICNHKSA"/>
<gene>
    <name evidence="2" type="ORF">PPRIM_AZ9-3.1.T1530061</name>
</gene>
<name>A0A8S1QD76_PARPR</name>
<dbReference type="AlphaFoldDB" id="A0A8S1QD76"/>
<accession>A0A8S1QD76</accession>
<comment type="caution">
    <text evidence="2">The sequence shown here is derived from an EMBL/GenBank/DDBJ whole genome shotgun (WGS) entry which is preliminary data.</text>
</comment>
<sequence length="645" mass="76905">MSDQIPDYRDYDDEYERYLKKLVPGPFIHDITMTEAKEYLYNDVITPKLIQYTLSYIKTQIRRNVTVDVNFITDINQIQAIRLTSSNYSIAVTVIKDILSALLLDTINQEILMIDRNPQIENTFINQKIIRIDSMTKDFISIIAGIYIRAINHQNFKLNFNDCQRQSLMKWVLLKQYRQQQMKENGESFSRILDDQFLKEVNKSKQQESKQDSQIEYKQKQDNISYQQSHSQNQNSYNHSSKRYQYSQRQGQNQISQSHISLPSTSRIDTMKDQISMKDFVQGMENIKNQILLDVPQPDELKPKDYTLKPIIPFFSPEKVFRVKVEDLEELLKEQVKNKKIQEPNPADQLQQLLTYYSQNNPEQYKILLNQYSDFIHEKMFEGMGLPSSTKSQIQFQPQFQQLQQRQSIQIPKSKSMLFPKQLPMQPQLYQEEIVAIKFNRKINRQEFELLKQKLVLSQNIMEFYFSHLQEEFKRVLIFPIEFYNVLSQNPQKAQSFTDQYQGKNRTIFDQFDKVFIPVKISQYEYVGVYIDFQNKTMYYINTLERKDRKQPPYKELVDQPVMHFIMKFIENEYNLKVMRAFNIFNWKFVEFMNDYAQNFNYSGLVLTYVIDSICNHKSAVGDNQILKEFAQKILDAIRRVGSKK</sequence>
<feature type="region of interest" description="Disordered" evidence="1">
    <location>
        <begin position="203"/>
        <end position="265"/>
    </location>
</feature>
<protein>
    <submittedName>
        <fullName evidence="2">Uncharacterized protein</fullName>
    </submittedName>
</protein>